<dbReference type="EC" id="2.5.1.72" evidence="3 10"/>
<dbReference type="EMBL" id="DVOB01000037">
    <property type="protein sequence ID" value="HIU95393.1"/>
    <property type="molecule type" value="Genomic_DNA"/>
</dbReference>
<dbReference type="GO" id="GO:0046872">
    <property type="term" value="F:metal ion binding"/>
    <property type="evidence" value="ECO:0007669"/>
    <property type="project" value="UniProtKB-KW"/>
</dbReference>
<evidence type="ECO:0000256" key="10">
    <source>
        <dbReference type="NCBIfam" id="TIGR00550"/>
    </source>
</evidence>
<evidence type="ECO:0000256" key="4">
    <source>
        <dbReference type="ARBA" id="ARBA00022485"/>
    </source>
</evidence>
<keyword evidence="6" id="KW-0808">Transferase</keyword>
<evidence type="ECO:0000313" key="11">
    <source>
        <dbReference type="EMBL" id="HIU95393.1"/>
    </source>
</evidence>
<dbReference type="GO" id="GO:0034628">
    <property type="term" value="P:'de novo' NAD+ biosynthetic process from L-aspartate"/>
    <property type="evidence" value="ECO:0007669"/>
    <property type="project" value="TreeGrafter"/>
</dbReference>
<keyword evidence="8" id="KW-0408">Iron</keyword>
<protein>
    <recommendedName>
        <fullName evidence="3 10">Quinolinate synthase</fullName>
        <ecNumber evidence="3 10">2.5.1.72</ecNumber>
    </recommendedName>
</protein>
<dbReference type="PANTHER" id="PTHR30573">
    <property type="entry name" value="QUINOLINATE SYNTHETASE A"/>
    <property type="match status" value="1"/>
</dbReference>
<organism evidence="11 12">
    <name type="scientific">Candidatus Allocopromorpha excrementipullorum</name>
    <dbReference type="NCBI Taxonomy" id="2840743"/>
    <lineage>
        <taxon>Bacteria</taxon>
        <taxon>Bacillati</taxon>
        <taxon>Bacillota</taxon>
        <taxon>Clostridia</taxon>
        <taxon>Eubacteriales</taxon>
        <taxon>Eubacteriaceae</taxon>
        <taxon>Eubacteriaceae incertae sedis</taxon>
        <taxon>Candidatus Allocopromorpha</taxon>
    </lineage>
</organism>
<keyword evidence="4" id="KW-0004">4Fe-4S</keyword>
<keyword evidence="7" id="KW-0479">Metal-binding</keyword>
<dbReference type="Pfam" id="PF02445">
    <property type="entry name" value="NadA"/>
    <property type="match status" value="1"/>
</dbReference>
<evidence type="ECO:0000256" key="5">
    <source>
        <dbReference type="ARBA" id="ARBA00022642"/>
    </source>
</evidence>
<evidence type="ECO:0000256" key="9">
    <source>
        <dbReference type="ARBA" id="ARBA00023014"/>
    </source>
</evidence>
<evidence type="ECO:0000256" key="8">
    <source>
        <dbReference type="ARBA" id="ARBA00023004"/>
    </source>
</evidence>
<evidence type="ECO:0000256" key="7">
    <source>
        <dbReference type="ARBA" id="ARBA00022723"/>
    </source>
</evidence>
<dbReference type="SUPFAM" id="SSF142754">
    <property type="entry name" value="NadA-like"/>
    <property type="match status" value="1"/>
</dbReference>
<evidence type="ECO:0000256" key="1">
    <source>
        <dbReference type="ARBA" id="ARBA00001966"/>
    </source>
</evidence>
<accession>A0A9D1STN7</accession>
<dbReference type="GO" id="GO:0005829">
    <property type="term" value="C:cytosol"/>
    <property type="evidence" value="ECO:0007669"/>
    <property type="project" value="TreeGrafter"/>
</dbReference>
<reference evidence="11" key="1">
    <citation type="submission" date="2020-10" db="EMBL/GenBank/DDBJ databases">
        <authorList>
            <person name="Gilroy R."/>
        </authorList>
    </citation>
    <scope>NUCLEOTIDE SEQUENCE</scope>
    <source>
        <strain evidence="11">ChiSjej4B22-8349</strain>
    </source>
</reference>
<dbReference type="NCBIfam" id="TIGR00550">
    <property type="entry name" value="nadA"/>
    <property type="match status" value="1"/>
</dbReference>
<sequence length="302" mass="33427">MNEKINKIEALKKEKNAVIMAHYYVADEIQQLADYVGDSYYLSETATKVTADTIVLCGVSFMGESAKILNPEKRVLLPDMTADCPMAHMADADKIQAIRQKYDDVAVVCYVNSTAELKACSDVCVTSSNALKIVSSLPNRNIYFIPDTNLAHFIAEQLPEKDFIFNDGFCHVHHNVTKEEVSALKKRYPAAIVMAHPESRPEVLALADYVGSTSGIINHAAKSGSSQFIVLTEAGVLYELRKNNPDKEFFTTEPPQICSGMKKITLDNIISVLENDNEGISMDKALAEAARKPMERMLELSI</sequence>
<dbReference type="InterPro" id="IPR036094">
    <property type="entry name" value="NadA_sf"/>
</dbReference>
<dbReference type="AlphaFoldDB" id="A0A9D1STN7"/>
<evidence type="ECO:0000313" key="12">
    <source>
        <dbReference type="Proteomes" id="UP000824130"/>
    </source>
</evidence>
<comment type="cofactor">
    <cofactor evidence="1">
        <name>[4Fe-4S] cluster</name>
        <dbReference type="ChEBI" id="CHEBI:49883"/>
    </cofactor>
</comment>
<reference evidence="11" key="2">
    <citation type="journal article" date="2021" name="PeerJ">
        <title>Extensive microbial diversity within the chicken gut microbiome revealed by metagenomics and culture.</title>
        <authorList>
            <person name="Gilroy R."/>
            <person name="Ravi A."/>
            <person name="Getino M."/>
            <person name="Pursley I."/>
            <person name="Horton D.L."/>
            <person name="Alikhan N.F."/>
            <person name="Baker D."/>
            <person name="Gharbi K."/>
            <person name="Hall N."/>
            <person name="Watson M."/>
            <person name="Adriaenssens E.M."/>
            <person name="Foster-Nyarko E."/>
            <person name="Jarju S."/>
            <person name="Secka A."/>
            <person name="Antonio M."/>
            <person name="Oren A."/>
            <person name="Chaudhuri R.R."/>
            <person name="La Ragione R."/>
            <person name="Hildebrand F."/>
            <person name="Pallen M.J."/>
        </authorList>
    </citation>
    <scope>NUCLEOTIDE SEQUENCE</scope>
    <source>
        <strain evidence="11">ChiSjej4B22-8349</strain>
    </source>
</reference>
<keyword evidence="5" id="KW-0662">Pyridine nucleotide biosynthesis</keyword>
<keyword evidence="9" id="KW-0411">Iron-sulfur</keyword>
<dbReference type="Proteomes" id="UP000824130">
    <property type="component" value="Unassembled WGS sequence"/>
</dbReference>
<dbReference type="InterPro" id="IPR003473">
    <property type="entry name" value="NadA"/>
</dbReference>
<evidence type="ECO:0000256" key="6">
    <source>
        <dbReference type="ARBA" id="ARBA00022679"/>
    </source>
</evidence>
<dbReference type="Gene3D" id="3.40.50.10800">
    <property type="entry name" value="NadA-like"/>
    <property type="match status" value="3"/>
</dbReference>
<evidence type="ECO:0000256" key="3">
    <source>
        <dbReference type="ARBA" id="ARBA00012669"/>
    </source>
</evidence>
<proteinExistence type="predicted"/>
<evidence type="ECO:0000256" key="2">
    <source>
        <dbReference type="ARBA" id="ARBA00005065"/>
    </source>
</evidence>
<dbReference type="PANTHER" id="PTHR30573:SF0">
    <property type="entry name" value="QUINOLINATE SYNTHASE, CHLOROPLASTIC"/>
    <property type="match status" value="1"/>
</dbReference>
<comment type="pathway">
    <text evidence="2">Cofactor biosynthesis; NAD(+) biosynthesis; quinolinate from iminoaspartate: step 1/1.</text>
</comment>
<dbReference type="NCBIfam" id="NF006878">
    <property type="entry name" value="PRK09375.1-2"/>
    <property type="match status" value="1"/>
</dbReference>
<name>A0A9D1STN7_9FIRM</name>
<dbReference type="GO" id="GO:0008987">
    <property type="term" value="F:quinolinate synthetase A activity"/>
    <property type="evidence" value="ECO:0007669"/>
    <property type="project" value="UniProtKB-UniRule"/>
</dbReference>
<dbReference type="GO" id="GO:0051539">
    <property type="term" value="F:4 iron, 4 sulfur cluster binding"/>
    <property type="evidence" value="ECO:0007669"/>
    <property type="project" value="UniProtKB-KW"/>
</dbReference>
<comment type="caution">
    <text evidence="11">The sequence shown here is derived from an EMBL/GenBank/DDBJ whole genome shotgun (WGS) entry which is preliminary data.</text>
</comment>
<gene>
    <name evidence="11" type="primary">nadA</name>
    <name evidence="11" type="ORF">IAD25_01595</name>
</gene>